<gene>
    <name evidence="9" type="ORF">S01H1_21930</name>
</gene>
<dbReference type="GO" id="GO:0000139">
    <property type="term" value="C:Golgi membrane"/>
    <property type="evidence" value="ECO:0007669"/>
    <property type="project" value="UniProtKB-SubCell"/>
</dbReference>
<feature type="non-terminal residue" evidence="9">
    <location>
        <position position="1"/>
    </location>
</feature>
<keyword evidence="2" id="KW-0328">Glycosyltransferase</keyword>
<evidence type="ECO:0000256" key="4">
    <source>
        <dbReference type="ARBA" id="ARBA00022692"/>
    </source>
</evidence>
<keyword evidence="8" id="KW-0472">Membrane</keyword>
<evidence type="ECO:0000256" key="7">
    <source>
        <dbReference type="ARBA" id="ARBA00023034"/>
    </source>
</evidence>
<reference evidence="9" key="1">
    <citation type="journal article" date="2014" name="Front. Microbiol.">
        <title>High frequency of phylogenetically diverse reductive dehalogenase-homologous genes in deep subseafloor sedimentary metagenomes.</title>
        <authorList>
            <person name="Kawai M."/>
            <person name="Futagami T."/>
            <person name="Toyoda A."/>
            <person name="Takaki Y."/>
            <person name="Nishi S."/>
            <person name="Hori S."/>
            <person name="Arai W."/>
            <person name="Tsubouchi T."/>
            <person name="Morono Y."/>
            <person name="Uchiyama I."/>
            <person name="Ito T."/>
            <person name="Fujiyama A."/>
            <person name="Inagaki F."/>
            <person name="Takami H."/>
        </authorList>
    </citation>
    <scope>NUCLEOTIDE SEQUENCE</scope>
    <source>
        <strain evidence="9">Expedition CK06-06</strain>
    </source>
</reference>
<organism evidence="9">
    <name type="scientific">marine sediment metagenome</name>
    <dbReference type="NCBI Taxonomy" id="412755"/>
    <lineage>
        <taxon>unclassified sequences</taxon>
        <taxon>metagenomes</taxon>
        <taxon>ecological metagenomes</taxon>
    </lineage>
</organism>
<evidence type="ECO:0000256" key="5">
    <source>
        <dbReference type="ARBA" id="ARBA00022968"/>
    </source>
</evidence>
<dbReference type="EMBL" id="BARS01012264">
    <property type="protein sequence ID" value="GAF98478.1"/>
    <property type="molecule type" value="Genomic_DNA"/>
</dbReference>
<keyword evidence="7" id="KW-0333">Golgi apparatus</keyword>
<name>X0TY47_9ZZZZ</name>
<evidence type="ECO:0000256" key="3">
    <source>
        <dbReference type="ARBA" id="ARBA00022679"/>
    </source>
</evidence>
<evidence type="ECO:0000256" key="1">
    <source>
        <dbReference type="ARBA" id="ARBA00004323"/>
    </source>
</evidence>
<protein>
    <recommendedName>
        <fullName evidence="10">Hexosyltransferase</fullName>
    </recommendedName>
</protein>
<evidence type="ECO:0000313" key="9">
    <source>
        <dbReference type="EMBL" id="GAF98478.1"/>
    </source>
</evidence>
<comment type="caution">
    <text evidence="9">The sequence shown here is derived from an EMBL/GenBank/DDBJ whole genome shotgun (WGS) entry which is preliminary data.</text>
</comment>
<comment type="subcellular location">
    <subcellularLocation>
        <location evidence="1">Golgi apparatus membrane</location>
        <topology evidence="1">Single-pass type II membrane protein</topology>
    </subcellularLocation>
</comment>
<keyword evidence="3" id="KW-0808">Transferase</keyword>
<dbReference type="Pfam" id="PF01762">
    <property type="entry name" value="Galactosyl_T"/>
    <property type="match status" value="1"/>
</dbReference>
<keyword evidence="6" id="KW-1133">Transmembrane helix</keyword>
<sequence>LTFENNIGFKLAALDTYLKHIPDNMDIYFIYGGNISRMIHCKRDGISYTDVYIKTPDSISNVHKKLFGFFKKIINKDYTHTLKIDDDTFLYNVDTFLEHKISGDYVGNKVLITDEEFVRNKFCTLKNYKIRKAYQGGLPNQYCSGECVIFSKKSMQTIVSYKGKEKYEKFSIEDVAIGNILQKSSIKINPNKFLNYEHPVQIEKFFNLYDKHYVNEFIPT</sequence>
<dbReference type="AlphaFoldDB" id="X0TY47"/>
<accession>X0TY47</accession>
<proteinExistence type="predicted"/>
<keyword evidence="4" id="KW-0812">Transmembrane</keyword>
<keyword evidence="5" id="KW-0735">Signal-anchor</keyword>
<evidence type="ECO:0000256" key="8">
    <source>
        <dbReference type="ARBA" id="ARBA00023136"/>
    </source>
</evidence>
<evidence type="ECO:0000256" key="2">
    <source>
        <dbReference type="ARBA" id="ARBA00022676"/>
    </source>
</evidence>
<evidence type="ECO:0008006" key="10">
    <source>
        <dbReference type="Google" id="ProtNLM"/>
    </source>
</evidence>
<evidence type="ECO:0000256" key="6">
    <source>
        <dbReference type="ARBA" id="ARBA00022989"/>
    </source>
</evidence>
<dbReference type="PANTHER" id="PTHR11214">
    <property type="entry name" value="BETA-1,3-N-ACETYLGLUCOSAMINYLTRANSFERASE"/>
    <property type="match status" value="1"/>
</dbReference>
<dbReference type="GO" id="GO:0016758">
    <property type="term" value="F:hexosyltransferase activity"/>
    <property type="evidence" value="ECO:0007669"/>
    <property type="project" value="InterPro"/>
</dbReference>
<dbReference type="InterPro" id="IPR002659">
    <property type="entry name" value="Glyco_trans_31"/>
</dbReference>